<reference evidence="8" key="2">
    <citation type="submission" date="2022-03" db="EMBL/GenBank/DDBJ databases">
        <title>Draft title - Genomic analysis of global carrot germplasm unveils the trajectory of domestication and the origin of high carotenoid orange carrot.</title>
        <authorList>
            <person name="Iorizzo M."/>
            <person name="Ellison S."/>
            <person name="Senalik D."/>
            <person name="Macko-Podgorni A."/>
            <person name="Grzebelus D."/>
            <person name="Bostan H."/>
            <person name="Rolling W."/>
            <person name="Curaba J."/>
            <person name="Simon P."/>
        </authorList>
    </citation>
    <scope>NUCLEOTIDE SEQUENCE</scope>
    <source>
        <tissue evidence="8">Leaf</tissue>
    </source>
</reference>
<evidence type="ECO:0000256" key="3">
    <source>
        <dbReference type="ARBA" id="ARBA00022577"/>
    </source>
</evidence>
<keyword evidence="5" id="KW-1015">Disulfide bond</keyword>
<protein>
    <recommendedName>
        <fullName evidence="7">Defensin-like domain-containing protein</fullName>
    </recommendedName>
</protein>
<keyword evidence="6" id="KW-0732">Signal</keyword>
<dbReference type="InterPro" id="IPR056373">
    <property type="entry name" value="Defensin-like_dom"/>
</dbReference>
<evidence type="ECO:0000256" key="6">
    <source>
        <dbReference type="SAM" id="SignalP"/>
    </source>
</evidence>
<feature type="signal peptide" evidence="6">
    <location>
        <begin position="1"/>
        <end position="19"/>
    </location>
</feature>
<name>A0AAF1BFS8_DAUCS</name>
<evidence type="ECO:0000259" key="7">
    <source>
        <dbReference type="Pfam" id="PF24552"/>
    </source>
</evidence>
<keyword evidence="3" id="KW-0295">Fungicide</keyword>
<evidence type="ECO:0000256" key="4">
    <source>
        <dbReference type="ARBA" id="ARBA00022821"/>
    </source>
</evidence>
<accession>A0AAF1BFS8</accession>
<keyword evidence="4" id="KW-0611">Plant defense</keyword>
<evidence type="ECO:0000256" key="2">
    <source>
        <dbReference type="ARBA" id="ARBA00022529"/>
    </source>
</evidence>
<evidence type="ECO:0000313" key="8">
    <source>
        <dbReference type="EMBL" id="WOH15277.1"/>
    </source>
</evidence>
<dbReference type="GO" id="GO:0031640">
    <property type="term" value="P:killing of cells of another organism"/>
    <property type="evidence" value="ECO:0007669"/>
    <property type="project" value="UniProtKB-KW"/>
</dbReference>
<feature type="chain" id="PRO_5041979672" description="Defensin-like domain-containing protein" evidence="6">
    <location>
        <begin position="20"/>
        <end position="82"/>
    </location>
</feature>
<dbReference type="Proteomes" id="UP000077755">
    <property type="component" value="Chromosome 9"/>
</dbReference>
<feature type="domain" description="Defensin-like" evidence="7">
    <location>
        <begin position="33"/>
        <end position="79"/>
    </location>
</feature>
<comment type="similarity">
    <text evidence="1">Belongs to the DEFL family.</text>
</comment>
<evidence type="ECO:0000313" key="9">
    <source>
        <dbReference type="Proteomes" id="UP000077755"/>
    </source>
</evidence>
<organism evidence="8 9">
    <name type="scientific">Daucus carota subsp. sativus</name>
    <name type="common">Carrot</name>
    <dbReference type="NCBI Taxonomy" id="79200"/>
    <lineage>
        <taxon>Eukaryota</taxon>
        <taxon>Viridiplantae</taxon>
        <taxon>Streptophyta</taxon>
        <taxon>Embryophyta</taxon>
        <taxon>Tracheophyta</taxon>
        <taxon>Spermatophyta</taxon>
        <taxon>Magnoliopsida</taxon>
        <taxon>eudicotyledons</taxon>
        <taxon>Gunneridae</taxon>
        <taxon>Pentapetalae</taxon>
        <taxon>asterids</taxon>
        <taxon>campanulids</taxon>
        <taxon>Apiales</taxon>
        <taxon>Apiaceae</taxon>
        <taxon>Apioideae</taxon>
        <taxon>Scandiceae</taxon>
        <taxon>Daucinae</taxon>
        <taxon>Daucus</taxon>
        <taxon>Daucus sect. Daucus</taxon>
    </lineage>
</organism>
<dbReference type="EMBL" id="CP093351">
    <property type="protein sequence ID" value="WOH15277.1"/>
    <property type="molecule type" value="Genomic_DNA"/>
</dbReference>
<dbReference type="Pfam" id="PF24552">
    <property type="entry name" value="Defensin"/>
    <property type="match status" value="1"/>
</dbReference>
<dbReference type="AlphaFoldDB" id="A0AAF1BFS8"/>
<gene>
    <name evidence="8" type="ORF">DCAR_0934814</name>
</gene>
<evidence type="ECO:0000256" key="1">
    <source>
        <dbReference type="ARBA" id="ARBA00006722"/>
    </source>
</evidence>
<reference evidence="8" key="1">
    <citation type="journal article" date="2016" name="Nat. Genet.">
        <title>A high-quality carrot genome assembly provides new insights into carotenoid accumulation and asterid genome evolution.</title>
        <authorList>
            <person name="Iorizzo M."/>
            <person name="Ellison S."/>
            <person name="Senalik D."/>
            <person name="Zeng P."/>
            <person name="Satapoomin P."/>
            <person name="Huang J."/>
            <person name="Bowman M."/>
            <person name="Iovene M."/>
            <person name="Sanseverino W."/>
            <person name="Cavagnaro P."/>
            <person name="Yildiz M."/>
            <person name="Macko-Podgorni A."/>
            <person name="Moranska E."/>
            <person name="Grzebelus E."/>
            <person name="Grzebelus D."/>
            <person name="Ashrafi H."/>
            <person name="Zheng Z."/>
            <person name="Cheng S."/>
            <person name="Spooner D."/>
            <person name="Van Deynze A."/>
            <person name="Simon P."/>
        </authorList>
    </citation>
    <scope>NUCLEOTIDE SEQUENCE</scope>
    <source>
        <tissue evidence="8">Leaf</tissue>
    </source>
</reference>
<proteinExistence type="inferred from homology"/>
<evidence type="ECO:0000256" key="5">
    <source>
        <dbReference type="ARBA" id="ARBA00023157"/>
    </source>
</evidence>
<keyword evidence="9" id="KW-1185">Reference proteome</keyword>
<sequence length="82" mass="9240">MELQKIIFMLIIFTAFTSAFTARTDGEWDPPAPKCFHGLVCNTHFGDEQCFVRCAEMKYLAGSCKQDGGSVLKYCCCYNHLS</sequence>
<keyword evidence="2" id="KW-0929">Antimicrobial</keyword>
<dbReference type="GO" id="GO:0050832">
    <property type="term" value="P:defense response to fungus"/>
    <property type="evidence" value="ECO:0007669"/>
    <property type="project" value="UniProtKB-KW"/>
</dbReference>